<gene>
    <name evidence="1" type="ORF">FWK35_00021079</name>
</gene>
<proteinExistence type="predicted"/>
<reference evidence="1 2" key="1">
    <citation type="submission" date="2019-08" db="EMBL/GenBank/DDBJ databases">
        <title>Whole genome of Aphis craccivora.</title>
        <authorList>
            <person name="Voronova N.V."/>
            <person name="Shulinski R.S."/>
            <person name="Bandarenka Y.V."/>
            <person name="Zhorov D.G."/>
            <person name="Warner D."/>
        </authorList>
    </citation>
    <scope>NUCLEOTIDE SEQUENCE [LARGE SCALE GENOMIC DNA]</scope>
    <source>
        <strain evidence="1">180601</strain>
        <tissue evidence="1">Whole Body</tissue>
    </source>
</reference>
<evidence type="ECO:0000313" key="1">
    <source>
        <dbReference type="EMBL" id="KAF0760010.1"/>
    </source>
</evidence>
<evidence type="ECO:0000313" key="2">
    <source>
        <dbReference type="Proteomes" id="UP000478052"/>
    </source>
</evidence>
<dbReference type="EMBL" id="VUJU01002814">
    <property type="protein sequence ID" value="KAF0760010.1"/>
    <property type="molecule type" value="Genomic_DNA"/>
</dbReference>
<keyword evidence="2" id="KW-1185">Reference proteome</keyword>
<dbReference type="Proteomes" id="UP000478052">
    <property type="component" value="Unassembled WGS sequence"/>
</dbReference>
<sequence length="91" mass="10895">MESPQIIHIQSLIAKLELQGLANDESGNREEERKEINIRVLNKKISDLYKQKIINLVEIDKLRNEKRNILDDYNFSNYIGLQCNRRLHYHF</sequence>
<comment type="caution">
    <text evidence="1">The sequence shown here is derived from an EMBL/GenBank/DDBJ whole genome shotgun (WGS) entry which is preliminary data.</text>
</comment>
<name>A0A6G0YQL0_APHCR</name>
<dbReference type="AlphaFoldDB" id="A0A6G0YQL0"/>
<protein>
    <submittedName>
        <fullName evidence="1">Uncharacterized protein</fullName>
    </submittedName>
</protein>
<accession>A0A6G0YQL0</accession>
<dbReference type="OrthoDB" id="2352506at2759"/>
<organism evidence="1 2">
    <name type="scientific">Aphis craccivora</name>
    <name type="common">Cowpea aphid</name>
    <dbReference type="NCBI Taxonomy" id="307492"/>
    <lineage>
        <taxon>Eukaryota</taxon>
        <taxon>Metazoa</taxon>
        <taxon>Ecdysozoa</taxon>
        <taxon>Arthropoda</taxon>
        <taxon>Hexapoda</taxon>
        <taxon>Insecta</taxon>
        <taxon>Pterygota</taxon>
        <taxon>Neoptera</taxon>
        <taxon>Paraneoptera</taxon>
        <taxon>Hemiptera</taxon>
        <taxon>Sternorrhyncha</taxon>
        <taxon>Aphidomorpha</taxon>
        <taxon>Aphidoidea</taxon>
        <taxon>Aphididae</taxon>
        <taxon>Aphidini</taxon>
        <taxon>Aphis</taxon>
        <taxon>Aphis</taxon>
    </lineage>
</organism>